<evidence type="ECO:0000256" key="3">
    <source>
        <dbReference type="ARBA" id="ARBA00023002"/>
    </source>
</evidence>
<evidence type="ECO:0000259" key="10">
    <source>
        <dbReference type="Pfam" id="PF01619"/>
    </source>
</evidence>
<evidence type="ECO:0000256" key="6">
    <source>
        <dbReference type="PROSITE-ProRule" id="PRU10007"/>
    </source>
</evidence>
<proteinExistence type="inferred from homology"/>
<dbReference type="InterPro" id="IPR050485">
    <property type="entry name" value="Proline_metab_enzyme"/>
</dbReference>
<evidence type="ECO:0000256" key="7">
    <source>
        <dbReference type="RuleBase" id="RU003345"/>
    </source>
</evidence>
<sequence length="1184" mass="129599">MSSPANTPLPNSGDVEAVVDAAISRANEWLQIEETSASTQQLADLVHDPDGVEFTFAFVDRVARPEDNRVAAKEFVKIAHPFKKSAPIPDFMGPIDSLLVTAGSIFAPLLPSVVMPIARSYLRSTVAHLVLDAESKALDELLDRSREEGFRLNLNLLGEAVLGEEEATRRRDDIINLLKNPRVDYVSVKASSVVSQLNHWDHDGSIERLKDRLRPLYRQAMTRNPHPFINLDMEEYKDLDLTIHLFTELLSEEEFHDLEAGIVLQGYLPDTFYALQTLAEFARKRREAGGAKIKVRLVKGANLSMENVDAEIHDWPLAPYPTKPEVDANYVRLLDYILQPEHADNIRIGVASHNLFHLGLAIELANKRGVKDQLDIEMLQGMAPGQSKAIRELVGDLILYTPVVKKEDFDVAISYLVRRLEENGAKQNFLYALFAPGDDEGAGFSPMDGQKQAFLNSVQDRWTTVAGPYRTQNRLEESKQRAGTRSGGIAGHFINEPDTDPVLPANREWALQLIDPSNDPGPAVSELVTDTAVIDAAVDRSRRAAEAWGSKSGAERAELLDRAADALADNRGRLISAAVFEAGKTIAETDPEVSEAIDFARYYAESARQLDLVRGSVFTPYKTVVVTPPWNFPIAIPLGGVFASLAAGATVIIKPAPQVLRIAEIFMEILRDAGVTEDLVQLVNADEADAGKHLVSHPDVDSVILTGASETAALFRSWKPRLTINAETSGKNAIIVTPSADPDLAVADVFKSAYGHAGQKCSAASLIITVGSLGKSERFRNQLVDAVRTIKVGHGTDISTNMNGVIEAPGDKLLRGLTQLEPGEKWLVKPQKLNEEGTLWTPGLRDNVKPGSWFHTHECFGPVAGIMHASTLDEAIEWQNSTGFGLTGGIHTLDDNEKDYWRERVEVGNAYIQRGITGAIVQRQSFGGWKNSSIGSGAKAGGPNYVAQQGIWSEGDLAELPTGTIDARITQLLRTFHAAIPVNDQDNALSGADHEWLRTAAESDAFNWATEFGIEHDKTGLTVESNIFRYRSLLEPLRVRVNEHTNARDLLRLVLASYITGTALDISANEINAENFAGLSLALHEAANAAPAKVTEAYGDSAVNGYLIRVTSDKQFAQEIENASCARIRSLGETPEEFYVAAAKSGAVILDQDVLADGRRELLPLLLEQAVSETKHRFGFIQKH</sequence>
<dbReference type="Gene3D" id="3.40.309.10">
    <property type="entry name" value="Aldehyde Dehydrogenase, Chain A, domain 2"/>
    <property type="match status" value="1"/>
</dbReference>
<evidence type="ECO:0000313" key="12">
    <source>
        <dbReference type="Proteomes" id="UP000436181"/>
    </source>
</evidence>
<dbReference type="EC" id="1.2.1.88" evidence="2"/>
<dbReference type="PANTHER" id="PTHR42862:SF1">
    <property type="entry name" value="DELTA-1-PYRROLINE-5-CARBOXYLATE DEHYDROGENASE 2, ISOFORM A-RELATED"/>
    <property type="match status" value="1"/>
</dbReference>
<dbReference type="Proteomes" id="UP000436181">
    <property type="component" value="Unassembled WGS sequence"/>
</dbReference>
<dbReference type="InterPro" id="IPR016163">
    <property type="entry name" value="Ald_DH_C"/>
</dbReference>
<comment type="catalytic activity">
    <reaction evidence="5">
        <text>L-glutamate 5-semialdehyde + NAD(+) + H2O = L-glutamate + NADH + 2 H(+)</text>
        <dbReference type="Rhea" id="RHEA:30235"/>
        <dbReference type="ChEBI" id="CHEBI:15377"/>
        <dbReference type="ChEBI" id="CHEBI:15378"/>
        <dbReference type="ChEBI" id="CHEBI:29985"/>
        <dbReference type="ChEBI" id="CHEBI:57540"/>
        <dbReference type="ChEBI" id="CHEBI:57945"/>
        <dbReference type="ChEBI" id="CHEBI:58066"/>
        <dbReference type="EC" id="1.2.1.88"/>
    </reaction>
</comment>
<dbReference type="InterPro" id="IPR029041">
    <property type="entry name" value="FAD-linked_oxidoreductase-like"/>
</dbReference>
<comment type="caution">
    <text evidence="11">The sequence shown here is derived from an EMBL/GenBank/DDBJ whole genome shotgun (WGS) entry which is preliminary data.</text>
</comment>
<keyword evidence="4" id="KW-0520">NAD</keyword>
<accession>A0ABQ6VDN5</accession>
<dbReference type="InterPro" id="IPR029510">
    <property type="entry name" value="Ald_DH_CS_GLU"/>
</dbReference>
<dbReference type="SUPFAM" id="SSF53720">
    <property type="entry name" value="ALDH-like"/>
    <property type="match status" value="1"/>
</dbReference>
<dbReference type="Gene3D" id="3.20.20.220">
    <property type="match status" value="1"/>
</dbReference>
<dbReference type="InterPro" id="IPR016161">
    <property type="entry name" value="Ald_DH/histidinol_DH"/>
</dbReference>
<reference evidence="11 12" key="1">
    <citation type="submission" date="2019-10" db="EMBL/GenBank/DDBJ databases">
        <title>Corynebacterium sp novel species isolated from the respiratory tract of Marmot.</title>
        <authorList>
            <person name="Zhang G."/>
        </authorList>
    </citation>
    <scope>NUCLEOTIDE SEQUENCE [LARGE SCALE GENOMIC DNA]</scope>
    <source>
        <strain evidence="11 12">336</strain>
    </source>
</reference>
<dbReference type="PROSITE" id="PS00070">
    <property type="entry name" value="ALDEHYDE_DEHYDR_CYS"/>
    <property type="match status" value="1"/>
</dbReference>
<comment type="similarity">
    <text evidence="7">Belongs to the aldehyde dehydrogenase family.</text>
</comment>
<evidence type="ECO:0000259" key="9">
    <source>
        <dbReference type="Pfam" id="PF00171"/>
    </source>
</evidence>
<dbReference type="InterPro" id="IPR016162">
    <property type="entry name" value="Ald_DH_N"/>
</dbReference>
<keyword evidence="12" id="KW-1185">Reference proteome</keyword>
<keyword evidence="3 7" id="KW-0560">Oxidoreductase</keyword>
<dbReference type="PROSITE" id="PS00687">
    <property type="entry name" value="ALDEHYDE_DEHYDR_GLU"/>
    <property type="match status" value="1"/>
</dbReference>
<evidence type="ECO:0000313" key="11">
    <source>
        <dbReference type="EMBL" id="KAB3521015.1"/>
    </source>
</evidence>
<dbReference type="InterPro" id="IPR025703">
    <property type="entry name" value="Bifunct_PutA"/>
</dbReference>
<evidence type="ECO:0000256" key="2">
    <source>
        <dbReference type="ARBA" id="ARBA00012884"/>
    </source>
</evidence>
<dbReference type="SUPFAM" id="SSF51730">
    <property type="entry name" value="FAD-linked oxidoreductase"/>
    <property type="match status" value="1"/>
</dbReference>
<feature type="active site" evidence="6">
    <location>
        <position position="727"/>
    </location>
</feature>
<dbReference type="InterPro" id="IPR015590">
    <property type="entry name" value="Aldehyde_DH_dom"/>
</dbReference>
<evidence type="ECO:0000256" key="4">
    <source>
        <dbReference type="ARBA" id="ARBA00023027"/>
    </source>
</evidence>
<feature type="region of interest" description="Disordered" evidence="8">
    <location>
        <begin position="472"/>
        <end position="497"/>
    </location>
</feature>
<dbReference type="Gene3D" id="3.40.605.10">
    <property type="entry name" value="Aldehyde Dehydrogenase, Chain A, domain 1"/>
    <property type="match status" value="1"/>
</dbReference>
<dbReference type="InterPro" id="IPR002872">
    <property type="entry name" value="Proline_DH_dom"/>
</dbReference>
<dbReference type="PANTHER" id="PTHR42862">
    <property type="entry name" value="DELTA-1-PYRROLINE-5-CARBOXYLATE DEHYDROGENASE 1, ISOFORM A-RELATED"/>
    <property type="match status" value="1"/>
</dbReference>
<dbReference type="Pfam" id="PF00171">
    <property type="entry name" value="Aldedh"/>
    <property type="match status" value="1"/>
</dbReference>
<evidence type="ECO:0000256" key="1">
    <source>
        <dbReference type="ARBA" id="ARBA00004786"/>
    </source>
</evidence>
<dbReference type="PIRSF" id="PIRSF000197">
    <property type="entry name" value="Bifunct_PutA"/>
    <property type="match status" value="1"/>
</dbReference>
<dbReference type="CDD" id="cd07125">
    <property type="entry name" value="ALDH_PutA-P5CDH"/>
    <property type="match status" value="1"/>
</dbReference>
<evidence type="ECO:0000256" key="8">
    <source>
        <dbReference type="SAM" id="MobiDB-lite"/>
    </source>
</evidence>
<feature type="domain" description="Aldehyde dehydrogenase" evidence="9">
    <location>
        <begin position="530"/>
        <end position="941"/>
    </location>
</feature>
<dbReference type="InterPro" id="IPR016160">
    <property type="entry name" value="Ald_DH_CS_CYS"/>
</dbReference>
<organism evidence="11 12">
    <name type="scientific">Corynebacterium zhongnanshanii</name>
    <dbReference type="NCBI Taxonomy" id="2768834"/>
    <lineage>
        <taxon>Bacteria</taxon>
        <taxon>Bacillati</taxon>
        <taxon>Actinomycetota</taxon>
        <taxon>Actinomycetes</taxon>
        <taxon>Mycobacteriales</taxon>
        <taxon>Corynebacteriaceae</taxon>
        <taxon>Corynebacterium</taxon>
    </lineage>
</organism>
<protein>
    <recommendedName>
        <fullName evidence="2">L-glutamate gamma-semialdehyde dehydrogenase</fullName>
        <ecNumber evidence="2">1.2.1.88</ecNumber>
    </recommendedName>
</protein>
<dbReference type="RefSeq" id="WP_151843198.1">
    <property type="nucleotide sequence ID" value="NZ_CP061033.1"/>
</dbReference>
<feature type="domain" description="Proline dehydrogenase" evidence="10">
    <location>
        <begin position="143"/>
        <end position="430"/>
    </location>
</feature>
<evidence type="ECO:0000256" key="5">
    <source>
        <dbReference type="ARBA" id="ARBA00048142"/>
    </source>
</evidence>
<comment type="pathway">
    <text evidence="1">Amino-acid degradation; L-proline degradation into L-glutamate; L-glutamate from L-proline: step 2/2.</text>
</comment>
<name>A0ABQ6VDN5_9CORY</name>
<dbReference type="EMBL" id="WBZJ01000002">
    <property type="protein sequence ID" value="KAB3521015.1"/>
    <property type="molecule type" value="Genomic_DNA"/>
</dbReference>
<gene>
    <name evidence="11" type="ORF">F8377_07295</name>
</gene>
<dbReference type="Pfam" id="PF01619">
    <property type="entry name" value="Pro_dh"/>
    <property type="match status" value="1"/>
</dbReference>